<reference evidence="2 3" key="1">
    <citation type="submission" date="2015-03" db="EMBL/GenBank/DDBJ databases">
        <authorList>
            <consortium name="Pathogen Informatics"/>
            <person name="Murphy D."/>
        </authorList>
    </citation>
    <scope>NUCLEOTIDE SEQUENCE [LARGE SCALE GENOMIC DNA]</scope>
    <source>
        <strain evidence="2 3">IP05342</strain>
    </source>
</reference>
<organism evidence="2 3">
    <name type="scientific">Yersinia enterocolitica</name>
    <dbReference type="NCBI Taxonomy" id="630"/>
    <lineage>
        <taxon>Bacteria</taxon>
        <taxon>Pseudomonadati</taxon>
        <taxon>Pseudomonadota</taxon>
        <taxon>Gammaproteobacteria</taxon>
        <taxon>Enterobacterales</taxon>
        <taxon>Yersiniaceae</taxon>
        <taxon>Yersinia</taxon>
    </lineage>
</organism>
<comment type="caution">
    <text evidence="2">The sequence shown here is derived from an EMBL/GenBank/DDBJ whole genome shotgun (WGS) entry which is preliminary data.</text>
</comment>
<dbReference type="Proteomes" id="UP000041601">
    <property type="component" value="Unassembled WGS sequence"/>
</dbReference>
<evidence type="ECO:0000256" key="1">
    <source>
        <dbReference type="SAM" id="MobiDB-lite"/>
    </source>
</evidence>
<accession>A0ABP1YCY1</accession>
<gene>
    <name evidence="2" type="ORF">ERS137959_04029</name>
</gene>
<dbReference type="EMBL" id="CPXJ01000065">
    <property type="protein sequence ID" value="CNE53055.1"/>
    <property type="molecule type" value="Genomic_DNA"/>
</dbReference>
<proteinExistence type="predicted"/>
<evidence type="ECO:0000313" key="3">
    <source>
        <dbReference type="Proteomes" id="UP000041601"/>
    </source>
</evidence>
<evidence type="ECO:0000313" key="2">
    <source>
        <dbReference type="EMBL" id="CNE53055.1"/>
    </source>
</evidence>
<protein>
    <recommendedName>
        <fullName evidence="4">Helix-turn-helix domain-containing protein</fullName>
    </recommendedName>
</protein>
<evidence type="ECO:0008006" key="4">
    <source>
        <dbReference type="Google" id="ProtNLM"/>
    </source>
</evidence>
<sequence>MNNVVVKVEPILVTRVVVQNLLGGISRTTFWRKKKEWSEKGTPFPNPAPGTNPIKGGDQYRYNDVMNFFKSQGLVDSIHE</sequence>
<keyword evidence="3" id="KW-1185">Reference proteome</keyword>
<feature type="region of interest" description="Disordered" evidence="1">
    <location>
        <begin position="36"/>
        <end position="56"/>
    </location>
</feature>
<name>A0ABP1YCY1_YEREN</name>
<dbReference type="RefSeq" id="WP_050156837.1">
    <property type="nucleotide sequence ID" value="NZ_CPXJ01000065.1"/>
</dbReference>